<name>A0ABY6CYN1_9BACT</name>
<proteinExistence type="predicted"/>
<evidence type="ECO:0000256" key="1">
    <source>
        <dbReference type="SAM" id="SignalP"/>
    </source>
</evidence>
<evidence type="ECO:0000313" key="3">
    <source>
        <dbReference type="EMBL" id="UXX78480.1"/>
    </source>
</evidence>
<feature type="domain" description="Putative auto-transporter adhesin head GIN" evidence="2">
    <location>
        <begin position="30"/>
        <end position="210"/>
    </location>
</feature>
<evidence type="ECO:0000313" key="4">
    <source>
        <dbReference type="Proteomes" id="UP001062165"/>
    </source>
</evidence>
<reference evidence="3" key="1">
    <citation type="submission" date="2022-10" db="EMBL/GenBank/DDBJ databases">
        <title>Comparative genomics and taxonomic characterization of three novel marine species of genus Reichenbachiella exhibiting antioxidant and polysaccharide degradation activities.</title>
        <authorList>
            <person name="Muhammad N."/>
            <person name="Lee Y.-J."/>
            <person name="Ko J."/>
            <person name="Kim S.-G."/>
        </authorList>
    </citation>
    <scope>NUCLEOTIDE SEQUENCE</scope>
    <source>
        <strain evidence="3">Wsw4-B4</strain>
    </source>
</reference>
<feature type="chain" id="PRO_5046329591" evidence="1">
    <location>
        <begin position="20"/>
        <end position="226"/>
    </location>
</feature>
<evidence type="ECO:0000259" key="2">
    <source>
        <dbReference type="Pfam" id="PF10988"/>
    </source>
</evidence>
<dbReference type="Proteomes" id="UP001062165">
    <property type="component" value="Chromosome"/>
</dbReference>
<dbReference type="RefSeq" id="WP_263050225.1">
    <property type="nucleotide sequence ID" value="NZ_CP106735.1"/>
</dbReference>
<keyword evidence="4" id="KW-1185">Reference proteome</keyword>
<dbReference type="InterPro" id="IPR021255">
    <property type="entry name" value="DUF2807"/>
</dbReference>
<dbReference type="Gene3D" id="2.160.20.120">
    <property type="match status" value="1"/>
</dbReference>
<dbReference type="Pfam" id="PF10988">
    <property type="entry name" value="DUF2807"/>
    <property type="match status" value="1"/>
</dbReference>
<protein>
    <submittedName>
        <fullName evidence="3">DUF2807 domain-containing protein</fullName>
    </submittedName>
</protein>
<organism evidence="3 4">
    <name type="scientific">Reichenbachiella carrageenanivorans</name>
    <dbReference type="NCBI Taxonomy" id="2979869"/>
    <lineage>
        <taxon>Bacteria</taxon>
        <taxon>Pseudomonadati</taxon>
        <taxon>Bacteroidota</taxon>
        <taxon>Cytophagia</taxon>
        <taxon>Cytophagales</taxon>
        <taxon>Reichenbachiellaceae</taxon>
        <taxon>Reichenbachiella</taxon>
    </lineage>
</organism>
<dbReference type="EMBL" id="CP106735">
    <property type="protein sequence ID" value="UXX78480.1"/>
    <property type="molecule type" value="Genomic_DNA"/>
</dbReference>
<gene>
    <name evidence="3" type="ORF">N7E81_14050</name>
</gene>
<keyword evidence="1" id="KW-0732">Signal</keyword>
<sequence>MKKHLICVILALAFNLAQAQNSETRNLGTFDQIRVSQSIKVNLRQGAANEAKIETRGIDVDRVETDIEGSTLYIRMKKGNYSSMDVNIELSYSDELKEISVSSSASISGEDAIATEDFEIRASSSGKANLVLNVRYLEVKISSSAKVELSGKAKYQDLDISSSGKLYAYNMDSENVEANISSSGKAQVTAHRSIEGRASSSGKVYYRGAPEKVDVSANSSGKFVKD</sequence>
<accession>A0ABY6CYN1</accession>
<feature type="signal peptide" evidence="1">
    <location>
        <begin position="1"/>
        <end position="19"/>
    </location>
</feature>
<dbReference type="PANTHER" id="PTHR39200">
    <property type="entry name" value="HYPOTHETICAL EXPORTED PROTEIN"/>
    <property type="match status" value="1"/>
</dbReference>
<dbReference type="PANTHER" id="PTHR39200:SF1">
    <property type="entry name" value="AUTO-TRANSPORTER ADHESIN HEAD GIN DOMAIN-CONTAINING PROTEIN-RELATED"/>
    <property type="match status" value="1"/>
</dbReference>